<evidence type="ECO:0000256" key="7">
    <source>
        <dbReference type="SAM" id="Phobius"/>
    </source>
</evidence>
<evidence type="ECO:0000256" key="3">
    <source>
        <dbReference type="ARBA" id="ARBA00022475"/>
    </source>
</evidence>
<feature type="transmembrane region" description="Helical" evidence="7">
    <location>
        <begin position="75"/>
        <end position="95"/>
    </location>
</feature>
<feature type="transmembrane region" description="Helical" evidence="7">
    <location>
        <begin position="139"/>
        <end position="156"/>
    </location>
</feature>
<dbReference type="RefSeq" id="WP_167953671.1">
    <property type="nucleotide sequence ID" value="NZ_JAATJE010000001.1"/>
</dbReference>
<dbReference type="PANTHER" id="PTHR30250:SF10">
    <property type="entry name" value="LIPOPOLYSACCHARIDE BIOSYNTHESIS PROTEIN WZXC"/>
    <property type="match status" value="1"/>
</dbReference>
<evidence type="ECO:0000256" key="1">
    <source>
        <dbReference type="ARBA" id="ARBA00004651"/>
    </source>
</evidence>
<evidence type="ECO:0000313" key="8">
    <source>
        <dbReference type="EMBL" id="NJC33718.1"/>
    </source>
</evidence>
<comment type="caution">
    <text evidence="8">The sequence shown here is derived from an EMBL/GenBank/DDBJ whole genome shotgun (WGS) entry which is preliminary data.</text>
</comment>
<keyword evidence="9" id="KW-1185">Reference proteome</keyword>
<accession>A0ABX0XK45</accession>
<feature type="transmembrane region" description="Helical" evidence="7">
    <location>
        <begin position="32"/>
        <end position="54"/>
    </location>
</feature>
<evidence type="ECO:0000313" key="9">
    <source>
        <dbReference type="Proteomes" id="UP000734218"/>
    </source>
</evidence>
<reference evidence="8 9" key="1">
    <citation type="submission" date="2020-03" db="EMBL/GenBank/DDBJ databases">
        <title>Genomic Encyclopedia of Type Strains, Phase IV (KMG-IV): sequencing the most valuable type-strain genomes for metagenomic binning, comparative biology and taxonomic classification.</title>
        <authorList>
            <person name="Goeker M."/>
        </authorList>
    </citation>
    <scope>NUCLEOTIDE SEQUENCE [LARGE SCALE GENOMIC DNA]</scope>
    <source>
        <strain evidence="8 9">DSM 27651</strain>
    </source>
</reference>
<feature type="transmembrane region" description="Helical" evidence="7">
    <location>
        <begin position="428"/>
        <end position="450"/>
    </location>
</feature>
<keyword evidence="5 7" id="KW-1133">Transmembrane helix</keyword>
<feature type="transmembrane region" description="Helical" evidence="7">
    <location>
        <begin position="285"/>
        <end position="305"/>
    </location>
</feature>
<proteinExistence type="inferred from homology"/>
<feature type="transmembrane region" description="Helical" evidence="7">
    <location>
        <begin position="371"/>
        <end position="393"/>
    </location>
</feature>
<organism evidence="8 9">
    <name type="scientific">Sphingomonas jejuensis</name>
    <dbReference type="NCBI Taxonomy" id="904715"/>
    <lineage>
        <taxon>Bacteria</taxon>
        <taxon>Pseudomonadati</taxon>
        <taxon>Pseudomonadota</taxon>
        <taxon>Alphaproteobacteria</taxon>
        <taxon>Sphingomonadales</taxon>
        <taxon>Sphingomonadaceae</taxon>
        <taxon>Sphingomonas</taxon>
    </lineage>
</organism>
<evidence type="ECO:0000256" key="5">
    <source>
        <dbReference type="ARBA" id="ARBA00022989"/>
    </source>
</evidence>
<feature type="transmembrane region" description="Helical" evidence="7">
    <location>
        <begin position="162"/>
        <end position="179"/>
    </location>
</feature>
<feature type="transmembrane region" description="Helical" evidence="7">
    <location>
        <begin position="101"/>
        <end position="118"/>
    </location>
</feature>
<dbReference type="Proteomes" id="UP000734218">
    <property type="component" value="Unassembled WGS sequence"/>
</dbReference>
<dbReference type="InterPro" id="IPR050833">
    <property type="entry name" value="Poly_Biosynth_Transport"/>
</dbReference>
<sequence length="482" mass="52913">MAVFLVTLASYVLRLVSNVALSYVLYPEAFGLVAITTTVMVGLQNLFDTAMYVGMVGRKGDIPRAELDSFWTLQFGRGVVITALSFALGPLIAWIYGEPELTFLLGAGSLSLLLNGLASLRPILEVRKGRPELLMNLEVARQVLSAIGIIAVGLYYPSPWAIVWGGLIGGIAYVILSYWGDSYRPRIFMQRGFMSEQLRFMRWFQVASMFSFMGAQVDKIVFPLFFGASLFGVYTIAQTLAMIPLALGQRWAFQVFMPAIQRILHDGDRLDHVDALRPRMIAMTYAAILCAGVVAASGPFFSWVYPADFALAATFSPLMAVAIFFNLSEAALRQPFIVSRRQMFDALGEVSRLAIFLSLIGILIYGREADAMRYIQIYVVTQIIVYFAYVVLARGFHFTRLRGEAIPLLAFIVLSAVFYGLAQVSWAALGPVAALLILGIVGGAALLLMFRRYGLPRAHRGDETVAGDAGAERQPGEAATVV</sequence>
<feature type="transmembrane region" description="Helical" evidence="7">
    <location>
        <begin position="311"/>
        <end position="332"/>
    </location>
</feature>
<feature type="transmembrane region" description="Helical" evidence="7">
    <location>
        <begin position="405"/>
        <end position="422"/>
    </location>
</feature>
<feature type="transmembrane region" description="Helical" evidence="7">
    <location>
        <begin position="223"/>
        <end position="247"/>
    </location>
</feature>
<protein>
    <submittedName>
        <fullName evidence="8">O-antigen/teichoic acid export membrane protein</fullName>
    </submittedName>
</protein>
<keyword evidence="3" id="KW-1003">Cell membrane</keyword>
<comment type="similarity">
    <text evidence="2">Belongs to the polysaccharide synthase family.</text>
</comment>
<dbReference type="Pfam" id="PF13440">
    <property type="entry name" value="Polysacc_synt_3"/>
    <property type="match status" value="1"/>
</dbReference>
<keyword evidence="4 7" id="KW-0812">Transmembrane</keyword>
<evidence type="ECO:0000256" key="4">
    <source>
        <dbReference type="ARBA" id="ARBA00022692"/>
    </source>
</evidence>
<feature type="transmembrane region" description="Helical" evidence="7">
    <location>
        <begin position="344"/>
        <end position="365"/>
    </location>
</feature>
<dbReference type="PANTHER" id="PTHR30250">
    <property type="entry name" value="PST FAMILY PREDICTED COLANIC ACID TRANSPORTER"/>
    <property type="match status" value="1"/>
</dbReference>
<evidence type="ECO:0000256" key="2">
    <source>
        <dbReference type="ARBA" id="ARBA00007430"/>
    </source>
</evidence>
<keyword evidence="6 7" id="KW-0472">Membrane</keyword>
<dbReference type="EMBL" id="JAATJE010000001">
    <property type="protein sequence ID" value="NJC33718.1"/>
    <property type="molecule type" value="Genomic_DNA"/>
</dbReference>
<gene>
    <name evidence="8" type="ORF">GGR88_001192</name>
</gene>
<evidence type="ECO:0000256" key="6">
    <source>
        <dbReference type="ARBA" id="ARBA00023136"/>
    </source>
</evidence>
<comment type="subcellular location">
    <subcellularLocation>
        <location evidence="1">Cell membrane</location>
        <topology evidence="1">Multi-pass membrane protein</topology>
    </subcellularLocation>
</comment>
<feature type="transmembrane region" description="Helical" evidence="7">
    <location>
        <begin position="200"/>
        <end position="217"/>
    </location>
</feature>
<name>A0ABX0XK45_9SPHN</name>